<dbReference type="Proteomes" id="UP000076858">
    <property type="component" value="Unassembled WGS sequence"/>
</dbReference>
<protein>
    <submittedName>
        <fullName evidence="1">Uncharacterized protein</fullName>
    </submittedName>
</protein>
<comment type="caution">
    <text evidence="1">The sequence shown here is derived from an EMBL/GenBank/DDBJ whole genome shotgun (WGS) entry which is preliminary data.</text>
</comment>
<dbReference type="AlphaFoldDB" id="A0A164J4Q4"/>
<dbReference type="EMBL" id="LRGB01005670">
    <property type="protein sequence ID" value="KZS01969.1"/>
    <property type="molecule type" value="Genomic_DNA"/>
</dbReference>
<name>A0A164J4Q4_9CRUS</name>
<sequence>MLTHCSYEMWCPIEEETRIDLYCRGGKRIALWPHVPLKMWAQREQQTIEQCLLSD</sequence>
<evidence type="ECO:0000313" key="2">
    <source>
        <dbReference type="Proteomes" id="UP000076858"/>
    </source>
</evidence>
<gene>
    <name evidence="1" type="ORF">APZ42_001177</name>
</gene>
<reference evidence="1 2" key="1">
    <citation type="submission" date="2016-03" db="EMBL/GenBank/DDBJ databases">
        <title>EvidentialGene: Evidence-directed Construction of Genes on Genomes.</title>
        <authorList>
            <person name="Gilbert D.G."/>
            <person name="Choi J.-H."/>
            <person name="Mockaitis K."/>
            <person name="Colbourne J."/>
            <person name="Pfrender M."/>
        </authorList>
    </citation>
    <scope>NUCLEOTIDE SEQUENCE [LARGE SCALE GENOMIC DNA]</scope>
    <source>
        <strain evidence="1 2">Xinb3</strain>
        <tissue evidence="1">Complete organism</tissue>
    </source>
</reference>
<accession>A0A164J4Q4</accession>
<keyword evidence="2" id="KW-1185">Reference proteome</keyword>
<evidence type="ECO:0000313" key="1">
    <source>
        <dbReference type="EMBL" id="KZS01969.1"/>
    </source>
</evidence>
<proteinExistence type="predicted"/>
<organism evidence="1 2">
    <name type="scientific">Daphnia magna</name>
    <dbReference type="NCBI Taxonomy" id="35525"/>
    <lineage>
        <taxon>Eukaryota</taxon>
        <taxon>Metazoa</taxon>
        <taxon>Ecdysozoa</taxon>
        <taxon>Arthropoda</taxon>
        <taxon>Crustacea</taxon>
        <taxon>Branchiopoda</taxon>
        <taxon>Diplostraca</taxon>
        <taxon>Cladocera</taxon>
        <taxon>Anomopoda</taxon>
        <taxon>Daphniidae</taxon>
        <taxon>Daphnia</taxon>
    </lineage>
</organism>